<reference evidence="1 2" key="1">
    <citation type="journal article" date="2018" name="Sci. Rep.">
        <title>Genomic signatures of local adaptation to the degree of environmental predictability in rotifers.</title>
        <authorList>
            <person name="Franch-Gras L."/>
            <person name="Hahn C."/>
            <person name="Garcia-Roger E.M."/>
            <person name="Carmona M.J."/>
            <person name="Serra M."/>
            <person name="Gomez A."/>
        </authorList>
    </citation>
    <scope>NUCLEOTIDE SEQUENCE [LARGE SCALE GENOMIC DNA]</scope>
    <source>
        <strain evidence="1">HYR1</strain>
    </source>
</reference>
<dbReference type="EMBL" id="REGN01008566">
    <property type="protein sequence ID" value="RNA03241.1"/>
    <property type="molecule type" value="Genomic_DNA"/>
</dbReference>
<name>A0A3M7PWW7_BRAPC</name>
<keyword evidence="2" id="KW-1185">Reference proteome</keyword>
<sequence>MCLIKDKTKSNREIAKLVGVSEKCVRTTRKIMISMAPQRNQQDSYLWYSVHFAVVKFSQTKISTS</sequence>
<comment type="caution">
    <text evidence="1">The sequence shown here is derived from an EMBL/GenBank/DDBJ whole genome shotgun (WGS) entry which is preliminary data.</text>
</comment>
<evidence type="ECO:0000313" key="2">
    <source>
        <dbReference type="Proteomes" id="UP000276133"/>
    </source>
</evidence>
<dbReference type="AlphaFoldDB" id="A0A3M7PWW7"/>
<organism evidence="1 2">
    <name type="scientific">Brachionus plicatilis</name>
    <name type="common">Marine rotifer</name>
    <name type="synonym">Brachionus muelleri</name>
    <dbReference type="NCBI Taxonomy" id="10195"/>
    <lineage>
        <taxon>Eukaryota</taxon>
        <taxon>Metazoa</taxon>
        <taxon>Spiralia</taxon>
        <taxon>Gnathifera</taxon>
        <taxon>Rotifera</taxon>
        <taxon>Eurotatoria</taxon>
        <taxon>Monogononta</taxon>
        <taxon>Pseudotrocha</taxon>
        <taxon>Ploima</taxon>
        <taxon>Brachionidae</taxon>
        <taxon>Brachionus</taxon>
    </lineage>
</organism>
<accession>A0A3M7PWW7</accession>
<proteinExistence type="predicted"/>
<evidence type="ECO:0000313" key="1">
    <source>
        <dbReference type="EMBL" id="RNA03241.1"/>
    </source>
</evidence>
<protein>
    <submittedName>
        <fullName evidence="1">Uncharacterized protein</fullName>
    </submittedName>
</protein>
<dbReference type="Proteomes" id="UP000276133">
    <property type="component" value="Unassembled WGS sequence"/>
</dbReference>
<gene>
    <name evidence="1" type="ORF">BpHYR1_014808</name>
</gene>